<dbReference type="GO" id="GO:0016787">
    <property type="term" value="F:hydrolase activity"/>
    <property type="evidence" value="ECO:0007669"/>
    <property type="project" value="UniProtKB-KW"/>
</dbReference>
<dbReference type="Gene3D" id="2.130.10.130">
    <property type="entry name" value="Integrin alpha, N-terminal"/>
    <property type="match status" value="3"/>
</dbReference>
<dbReference type="Pfam" id="PF01839">
    <property type="entry name" value="FG-GAP"/>
    <property type="match status" value="4"/>
</dbReference>
<keyword evidence="4" id="KW-0325">Glycoprotein</keyword>
<sequence length="507" mass="50600">MRGRRGRWGAAVAVVLAVTGAAVPAAADSATTTARLQDDFNGDGYADLAVAAPAATVGGKAKAGYVAVLYGSKNGLTTTGRKVFTQNTAGVPGSAEAGDGFGSALDTADLDGDGYADLVVGVGGEDTSAGVDTGLVEVVWGGAHGLAGGASVASGKAYDQLGAKGRLTVGDVGDDGSPDVVTVANQHDLRVLKGPFARSGAYGGEVLVPDRYDSRVLDLATGDVNGDGRTDVVGAENDADEFDSRRVVYWLGNGTGLNPFTLVYDIDGAGLQGGESLDVGDVNRDGYDDIVVGRAIDGYDSDHDAYLAKGGRIAWIPGTVGGPDGVQAQFLNQDSPSVPGTAEKGDRFGTDVQLGDVDGDGWLDVLTGVPGEDLGTPTDPDAWPDAGAVVVLAGRADGLTGVGSHQVVTQETGNVPGTAEKGDAFGTAVHLGDANGDGLADAAVGAPGENANTGFVWTFRSRASYVVEPGGVPLPATIVAPNGTTAFGNTLLGTTATGARLGTGFAS</sequence>
<proteinExistence type="predicted"/>
<name>A0A3S9HZX7_9ACTN</name>
<dbReference type="InterPro" id="IPR013519">
    <property type="entry name" value="Int_alpha_beta-p"/>
</dbReference>
<dbReference type="PROSITE" id="PS51470">
    <property type="entry name" value="FG_GAP"/>
    <property type="match status" value="2"/>
</dbReference>
<evidence type="ECO:0000313" key="7">
    <source>
        <dbReference type="Proteomes" id="UP000280197"/>
    </source>
</evidence>
<reference evidence="6 7" key="1">
    <citation type="submission" date="2018-12" db="EMBL/GenBank/DDBJ databases">
        <authorList>
            <person name="Li K."/>
        </authorList>
    </citation>
    <scope>NUCLEOTIDE SEQUENCE [LARGE SCALE GENOMIC DNA]</scope>
    <source>
        <strain evidence="7">CR22</strain>
    </source>
</reference>
<dbReference type="PANTHER" id="PTHR23221">
    <property type="entry name" value="GLYCOSYLPHOSPHATIDYLINOSITOL PHOSPHOLIPASE D"/>
    <property type="match status" value="1"/>
</dbReference>
<dbReference type="AlphaFoldDB" id="A0A3S9HZX7"/>
<dbReference type="KEGG" id="saqu:EJC51_17080"/>
<keyword evidence="1 5" id="KW-0732">Signal</keyword>
<dbReference type="InterPro" id="IPR013517">
    <property type="entry name" value="FG-GAP"/>
</dbReference>
<dbReference type="GO" id="GO:0007155">
    <property type="term" value="P:cell adhesion"/>
    <property type="evidence" value="ECO:0007669"/>
    <property type="project" value="InterPro"/>
</dbReference>
<evidence type="ECO:0000313" key="6">
    <source>
        <dbReference type="EMBL" id="AZP17668.1"/>
    </source>
</evidence>
<evidence type="ECO:0000256" key="3">
    <source>
        <dbReference type="ARBA" id="ARBA00022801"/>
    </source>
</evidence>
<evidence type="ECO:0000256" key="1">
    <source>
        <dbReference type="ARBA" id="ARBA00022729"/>
    </source>
</evidence>
<dbReference type="PRINTS" id="PR01185">
    <property type="entry name" value="INTEGRINA"/>
</dbReference>
<dbReference type="GO" id="GO:0008305">
    <property type="term" value="C:integrin complex"/>
    <property type="evidence" value="ECO:0007669"/>
    <property type="project" value="InterPro"/>
</dbReference>
<dbReference type="Pfam" id="PF13517">
    <property type="entry name" value="FG-GAP_3"/>
    <property type="match status" value="1"/>
</dbReference>
<keyword evidence="3" id="KW-0378">Hydrolase</keyword>
<keyword evidence="2" id="KW-0677">Repeat</keyword>
<dbReference type="EMBL" id="CP034463">
    <property type="protein sequence ID" value="AZP17668.1"/>
    <property type="molecule type" value="Genomic_DNA"/>
</dbReference>
<feature type="signal peptide" evidence="5">
    <location>
        <begin position="1"/>
        <end position="27"/>
    </location>
</feature>
<dbReference type="RefSeq" id="WP_126271872.1">
    <property type="nucleotide sequence ID" value="NZ_CP034463.1"/>
</dbReference>
<evidence type="ECO:0000256" key="5">
    <source>
        <dbReference type="SAM" id="SignalP"/>
    </source>
</evidence>
<dbReference type="PANTHER" id="PTHR23221:SF7">
    <property type="entry name" value="PHOSPHATIDYLINOSITOL-GLYCAN-SPECIFIC PHOSPHOLIPASE D"/>
    <property type="match status" value="1"/>
</dbReference>
<dbReference type="InterPro" id="IPR000413">
    <property type="entry name" value="Integrin_alpha"/>
</dbReference>
<dbReference type="Proteomes" id="UP000280197">
    <property type="component" value="Chromosome"/>
</dbReference>
<dbReference type="SMART" id="SM00191">
    <property type="entry name" value="Int_alpha"/>
    <property type="match status" value="5"/>
</dbReference>
<keyword evidence="7" id="KW-1185">Reference proteome</keyword>
<evidence type="ECO:0000256" key="2">
    <source>
        <dbReference type="ARBA" id="ARBA00022737"/>
    </source>
</evidence>
<dbReference type="InterPro" id="IPR028994">
    <property type="entry name" value="Integrin_alpha_N"/>
</dbReference>
<evidence type="ECO:0000256" key="4">
    <source>
        <dbReference type="ARBA" id="ARBA00023180"/>
    </source>
</evidence>
<dbReference type="SUPFAM" id="SSF69318">
    <property type="entry name" value="Integrin alpha N-terminal domain"/>
    <property type="match status" value="1"/>
</dbReference>
<feature type="chain" id="PRO_5019107957" evidence="5">
    <location>
        <begin position="28"/>
        <end position="507"/>
    </location>
</feature>
<protein>
    <submittedName>
        <fullName evidence="6">VCBS repeat-containing protein</fullName>
    </submittedName>
</protein>
<organism evidence="6 7">
    <name type="scientific">Streptomyces aquilus</name>
    <dbReference type="NCBI Taxonomy" id="2548456"/>
    <lineage>
        <taxon>Bacteria</taxon>
        <taxon>Bacillati</taxon>
        <taxon>Actinomycetota</taxon>
        <taxon>Actinomycetes</taxon>
        <taxon>Kitasatosporales</taxon>
        <taxon>Streptomycetaceae</taxon>
        <taxon>Streptomyces</taxon>
    </lineage>
</organism>
<gene>
    <name evidence="6" type="ORF">EJC51_17080</name>
</gene>
<accession>A0A3S9HZX7</accession>